<gene>
    <name evidence="4" type="ORF">AAE02nite_13540</name>
</gene>
<dbReference type="RefSeq" id="WP_146896309.1">
    <property type="nucleotide sequence ID" value="NZ_BJYS01000007.1"/>
</dbReference>
<comment type="caution">
    <text evidence="4">The sequence shown here is derived from an EMBL/GenBank/DDBJ whole genome shotgun (WGS) entry which is preliminary data.</text>
</comment>
<keyword evidence="5" id="KW-1185">Reference proteome</keyword>
<dbReference type="EMBL" id="BJYS01000007">
    <property type="protein sequence ID" value="GEO03690.1"/>
    <property type="molecule type" value="Genomic_DNA"/>
</dbReference>
<protein>
    <recommendedName>
        <fullName evidence="6">DUF4890 domain-containing protein</fullName>
    </recommendedName>
</protein>
<sequence>MKKLILSTFFTLSVLAVSAQTEGSAGMAHHTGKPNKDYLSTVSTSDAIRQLSNQMQLNEGQYIRLRDLSRAKNEQVREINNMYANDAATRQQKLQAANQEFERQLAQTVSQEQFTAYLATQGRAPANTAGNNYQATGYGGQSLEGAAATGTSVNGGAVNPNEAGTTNNQGAINANTGSNKEKKAKHIKKENRRNKMKKDNHQ</sequence>
<accession>A0A512AVI1</accession>
<feature type="chain" id="PRO_5022162040" description="DUF4890 domain-containing protein" evidence="3">
    <location>
        <begin position="20"/>
        <end position="202"/>
    </location>
</feature>
<feature type="coiled-coil region" evidence="1">
    <location>
        <begin position="65"/>
        <end position="111"/>
    </location>
</feature>
<reference evidence="4 5" key="1">
    <citation type="submission" date="2019-07" db="EMBL/GenBank/DDBJ databases">
        <title>Whole genome shotgun sequence of Adhaeribacter aerolatus NBRC 106133.</title>
        <authorList>
            <person name="Hosoyama A."/>
            <person name="Uohara A."/>
            <person name="Ohji S."/>
            <person name="Ichikawa N."/>
        </authorList>
    </citation>
    <scope>NUCLEOTIDE SEQUENCE [LARGE SCALE GENOMIC DNA]</scope>
    <source>
        <strain evidence="4 5">NBRC 106133</strain>
    </source>
</reference>
<evidence type="ECO:0000256" key="2">
    <source>
        <dbReference type="SAM" id="MobiDB-lite"/>
    </source>
</evidence>
<evidence type="ECO:0000313" key="4">
    <source>
        <dbReference type="EMBL" id="GEO03690.1"/>
    </source>
</evidence>
<feature type="signal peptide" evidence="3">
    <location>
        <begin position="1"/>
        <end position="19"/>
    </location>
</feature>
<proteinExistence type="predicted"/>
<dbReference type="Proteomes" id="UP000321532">
    <property type="component" value="Unassembled WGS sequence"/>
</dbReference>
<feature type="region of interest" description="Disordered" evidence="2">
    <location>
        <begin position="151"/>
        <end position="202"/>
    </location>
</feature>
<feature type="compositionally biased region" description="Polar residues" evidence="2">
    <location>
        <begin position="162"/>
        <end position="178"/>
    </location>
</feature>
<feature type="compositionally biased region" description="Basic residues" evidence="2">
    <location>
        <begin position="182"/>
        <end position="196"/>
    </location>
</feature>
<keyword evidence="1" id="KW-0175">Coiled coil</keyword>
<evidence type="ECO:0000256" key="3">
    <source>
        <dbReference type="SAM" id="SignalP"/>
    </source>
</evidence>
<evidence type="ECO:0000313" key="5">
    <source>
        <dbReference type="Proteomes" id="UP000321532"/>
    </source>
</evidence>
<organism evidence="4 5">
    <name type="scientific">Adhaeribacter aerolatus</name>
    <dbReference type="NCBI Taxonomy" id="670289"/>
    <lineage>
        <taxon>Bacteria</taxon>
        <taxon>Pseudomonadati</taxon>
        <taxon>Bacteroidota</taxon>
        <taxon>Cytophagia</taxon>
        <taxon>Cytophagales</taxon>
        <taxon>Hymenobacteraceae</taxon>
        <taxon>Adhaeribacter</taxon>
    </lineage>
</organism>
<name>A0A512AVI1_9BACT</name>
<evidence type="ECO:0000256" key="1">
    <source>
        <dbReference type="SAM" id="Coils"/>
    </source>
</evidence>
<dbReference type="OrthoDB" id="882497at2"/>
<dbReference type="AlphaFoldDB" id="A0A512AVI1"/>
<evidence type="ECO:0008006" key="6">
    <source>
        <dbReference type="Google" id="ProtNLM"/>
    </source>
</evidence>
<keyword evidence="3" id="KW-0732">Signal</keyword>